<dbReference type="EMBL" id="JBHRZI010000013">
    <property type="protein sequence ID" value="MFC3892938.1"/>
    <property type="molecule type" value="Genomic_DNA"/>
</dbReference>
<organism evidence="3 4">
    <name type="scientific">Lentzea rhizosphaerae</name>
    <dbReference type="NCBI Taxonomy" id="2041025"/>
    <lineage>
        <taxon>Bacteria</taxon>
        <taxon>Bacillati</taxon>
        <taxon>Actinomycetota</taxon>
        <taxon>Actinomycetes</taxon>
        <taxon>Pseudonocardiales</taxon>
        <taxon>Pseudonocardiaceae</taxon>
        <taxon>Lentzea</taxon>
    </lineage>
</organism>
<evidence type="ECO:0000313" key="4">
    <source>
        <dbReference type="Proteomes" id="UP001595690"/>
    </source>
</evidence>
<dbReference type="RefSeq" id="WP_382373048.1">
    <property type="nucleotide sequence ID" value="NZ_JBHRZI010000013.1"/>
</dbReference>
<dbReference type="InterPro" id="IPR003870">
    <property type="entry name" value="DUF222"/>
</dbReference>
<protein>
    <submittedName>
        <fullName evidence="3">DUF222 domain-containing protein</fullName>
    </submittedName>
</protein>
<accession>A0ABV8BRE6</accession>
<dbReference type="Pfam" id="PF02720">
    <property type="entry name" value="DUF222"/>
    <property type="match status" value="1"/>
</dbReference>
<evidence type="ECO:0000256" key="1">
    <source>
        <dbReference type="SAM" id="MobiDB-lite"/>
    </source>
</evidence>
<name>A0ABV8BRE6_9PSEU</name>
<keyword evidence="4" id="KW-1185">Reference proteome</keyword>
<reference evidence="4" key="1">
    <citation type="journal article" date="2019" name="Int. J. Syst. Evol. Microbiol.">
        <title>The Global Catalogue of Microorganisms (GCM) 10K type strain sequencing project: providing services to taxonomists for standard genome sequencing and annotation.</title>
        <authorList>
            <consortium name="The Broad Institute Genomics Platform"/>
            <consortium name="The Broad Institute Genome Sequencing Center for Infectious Disease"/>
            <person name="Wu L."/>
            <person name="Ma J."/>
        </authorList>
    </citation>
    <scope>NUCLEOTIDE SEQUENCE [LARGE SCALE GENOMIC DNA]</scope>
    <source>
        <strain evidence="4">CGMCC 4.7405</strain>
    </source>
</reference>
<proteinExistence type="predicted"/>
<dbReference type="Proteomes" id="UP001595690">
    <property type="component" value="Unassembled WGS sequence"/>
</dbReference>
<dbReference type="InterPro" id="IPR003615">
    <property type="entry name" value="HNH_nuc"/>
</dbReference>
<gene>
    <name evidence="3" type="ORF">ACFOWZ_15785</name>
</gene>
<sequence length="387" mass="43311">MRFLITNKIVGMETVEVLDALDYHHKQIAYHQAQSLRVLADYAIACEGEEFFDAEIAAAMRWTSRWTTDQITLALDLASKLPQTLNALEKGEIDLYKARVLHEKTMPLSAELAAEVEERVLAKAAGQTGAQMRQLTRRVVMKVDPEGHQERAEERKKQRCTGLDSLEDDMARIWAFLPAHLAAACSARVDAIARQAHTPSDPRTLDQVRADVFADLLLATPDKTSAVKVELYVTVSAATLMGLSAQPGELAGYGPITAELARELAWDATWRRLLTHPVTGEALEFGATTYRPPAALRRFVWTRDRTFRFPGCMRPSHESDLDHTVPFPRGSTTAANLGAFCRRHHRVKHRTAWQVSQPKPGRFCFRSPAGKTYERHPEPVLGDPPPF</sequence>
<dbReference type="CDD" id="cd00085">
    <property type="entry name" value="HNHc"/>
    <property type="match status" value="1"/>
</dbReference>
<evidence type="ECO:0000313" key="3">
    <source>
        <dbReference type="EMBL" id="MFC3892938.1"/>
    </source>
</evidence>
<feature type="domain" description="DUF222" evidence="2">
    <location>
        <begin position="45"/>
        <end position="304"/>
    </location>
</feature>
<comment type="caution">
    <text evidence="3">The sequence shown here is derived from an EMBL/GenBank/DDBJ whole genome shotgun (WGS) entry which is preliminary data.</text>
</comment>
<evidence type="ECO:0000259" key="2">
    <source>
        <dbReference type="Pfam" id="PF02720"/>
    </source>
</evidence>
<feature type="region of interest" description="Disordered" evidence="1">
    <location>
        <begin position="368"/>
        <end position="387"/>
    </location>
</feature>